<evidence type="ECO:0000256" key="7">
    <source>
        <dbReference type="ARBA" id="ARBA00023004"/>
    </source>
</evidence>
<evidence type="ECO:0000313" key="12">
    <source>
        <dbReference type="Proteomes" id="UP001166052"/>
    </source>
</evidence>
<dbReference type="EMBL" id="JAAWVN010012296">
    <property type="protein sequence ID" value="MBN3291385.1"/>
    <property type="molecule type" value="Genomic_DNA"/>
</dbReference>
<dbReference type="InterPro" id="IPR017941">
    <property type="entry name" value="Rieske_2Fe-2S"/>
</dbReference>
<dbReference type="SUPFAM" id="SSF50022">
    <property type="entry name" value="ISP domain"/>
    <property type="match status" value="1"/>
</dbReference>
<dbReference type="CDD" id="cd03478">
    <property type="entry name" value="Rieske_AIFL_N"/>
    <property type="match status" value="1"/>
</dbReference>
<evidence type="ECO:0000256" key="3">
    <source>
        <dbReference type="ARBA" id="ARBA00022714"/>
    </source>
</evidence>
<dbReference type="InterPro" id="IPR050446">
    <property type="entry name" value="FAD-oxidoreductase/Apoptosis"/>
</dbReference>
<dbReference type="InterPro" id="IPR028202">
    <property type="entry name" value="Reductase_C"/>
</dbReference>
<keyword evidence="4" id="KW-0479">Metal-binding</keyword>
<evidence type="ECO:0000256" key="4">
    <source>
        <dbReference type="ARBA" id="ARBA00022723"/>
    </source>
</evidence>
<organism evidence="11 12">
    <name type="scientific">Polypterus senegalus</name>
    <name type="common">Senegal bichir</name>
    <dbReference type="NCBI Taxonomy" id="55291"/>
    <lineage>
        <taxon>Eukaryota</taxon>
        <taxon>Metazoa</taxon>
        <taxon>Chordata</taxon>
        <taxon>Craniata</taxon>
        <taxon>Vertebrata</taxon>
        <taxon>Euteleostomi</taxon>
        <taxon>Actinopterygii</taxon>
        <taxon>Polypteriformes</taxon>
        <taxon>Polypteridae</taxon>
        <taxon>Polypterus</taxon>
    </lineage>
</organism>
<dbReference type="Pfam" id="PF00355">
    <property type="entry name" value="Rieske"/>
    <property type="match status" value="1"/>
</dbReference>
<name>A0ABS2YXR6_POLSE</name>
<dbReference type="PANTHER" id="PTHR43557:SF8">
    <property type="entry name" value="APOPTOSIS-INDUCING FACTOR 3"/>
    <property type="match status" value="1"/>
</dbReference>
<gene>
    <name evidence="11" type="primary">Aifm3</name>
    <name evidence="11" type="ORF">GTO92_0010145</name>
</gene>
<sequence length="673" mass="74725">MLAVTSDFHEQTSEVSTFILNAAESHFDCSLLLLAHPSNVHRLEVKVEVIIPEKDKEKESMSPNGKASPIAHCKTNGSAKHHSDEDKSFQQNLYRNPRDFVEATVCHVKDLENGQMREVDMPGGKVLLIKENGEYRAVSHKCPHYGAPLVKGVLSDGRVRCPWHGACFSTATGDIEDFPGLDSLAKFQVRVEKDKVIIRANKQALQSQKRMKSMAKCASLSSYSPGVTSVLIIGAGPAGLVCAETLRQEGFAERIIMCTLDRHLPYDKPKLSKSLECTVDQLTLRSKEFFHQHDIELLNEKEVVSLDTKTKMATFKDGFRLEFRNLLIAPGKTPKQLNLKGANMENIFYLRSPEDANWIAKLASNKNAVIVGASFVGMEVAAYLAEKAHSVSVIGVEDVPFKKALGEKMFENNRVKFYMLNEVSELRGQQGKLKEVVLNSGKVLRADVCVIGAGKIHFTCAVPATTFLKHSGINVDSKGFIPVTKTMQTNVSGVFAAGDVVTFPLAMRNNKKVNVPHWQMAHMQGRIAALNMLGQVTEIKNVPFFWTAMFGKSIRYAGHGEGFDDVIIQGDLDELKFVAFYTKSDEVIAVASMNYDPIVSKVAEVFRSGRAIKKRDVEAWTEIYKKPQVTASLPVFSQDRPSFRGVPDNLRFAVEYALKYVPVVIQISNCAFM</sequence>
<dbReference type="Gene3D" id="3.50.50.60">
    <property type="entry name" value="FAD/NAD(P)-binding domain"/>
    <property type="match status" value="2"/>
</dbReference>
<keyword evidence="2" id="KW-0285">Flavoprotein</keyword>
<dbReference type="SUPFAM" id="SSF55424">
    <property type="entry name" value="FAD/NAD-linked reductases, dimerisation (C-terminal) domain"/>
    <property type="match status" value="1"/>
</dbReference>
<dbReference type="InterPro" id="IPR023753">
    <property type="entry name" value="FAD/NAD-binding_dom"/>
</dbReference>
<dbReference type="Proteomes" id="UP001166052">
    <property type="component" value="Unassembled WGS sequence"/>
</dbReference>
<feature type="region of interest" description="Disordered" evidence="9">
    <location>
        <begin position="54"/>
        <end position="88"/>
    </location>
</feature>
<accession>A0ABS2YXR6</accession>
<dbReference type="InterPro" id="IPR016156">
    <property type="entry name" value="FAD/NAD-linked_Rdtase_dimer_sf"/>
</dbReference>
<dbReference type="PRINTS" id="PR00368">
    <property type="entry name" value="FADPNR"/>
</dbReference>
<comment type="similarity">
    <text evidence="1">Belongs to the FAD-dependent oxidoreductase family.</text>
</comment>
<keyword evidence="12" id="KW-1185">Reference proteome</keyword>
<dbReference type="SUPFAM" id="SSF51905">
    <property type="entry name" value="FAD/NAD(P)-binding domain"/>
    <property type="match status" value="1"/>
</dbReference>
<keyword evidence="6" id="KW-0560">Oxidoreductase</keyword>
<dbReference type="InterPro" id="IPR036922">
    <property type="entry name" value="Rieske_2Fe-2S_sf"/>
</dbReference>
<keyword evidence="5" id="KW-0274">FAD</keyword>
<feature type="non-terminal residue" evidence="11">
    <location>
        <position position="673"/>
    </location>
</feature>
<evidence type="ECO:0000259" key="10">
    <source>
        <dbReference type="PROSITE" id="PS51296"/>
    </source>
</evidence>
<evidence type="ECO:0000256" key="5">
    <source>
        <dbReference type="ARBA" id="ARBA00022827"/>
    </source>
</evidence>
<evidence type="ECO:0000256" key="9">
    <source>
        <dbReference type="SAM" id="MobiDB-lite"/>
    </source>
</evidence>
<keyword evidence="8" id="KW-0411">Iron-sulfur</keyword>
<dbReference type="Pfam" id="PF14759">
    <property type="entry name" value="Reductase_C"/>
    <property type="match status" value="1"/>
</dbReference>
<evidence type="ECO:0000256" key="8">
    <source>
        <dbReference type="ARBA" id="ARBA00023014"/>
    </source>
</evidence>
<dbReference type="Gene3D" id="3.30.390.30">
    <property type="match status" value="1"/>
</dbReference>
<protein>
    <submittedName>
        <fullName evidence="11">AIFM3 factor</fullName>
    </submittedName>
</protein>
<dbReference type="PRINTS" id="PR00469">
    <property type="entry name" value="PNDRDTASEII"/>
</dbReference>
<dbReference type="Gene3D" id="2.102.10.10">
    <property type="entry name" value="Rieske [2Fe-2S] iron-sulphur domain"/>
    <property type="match status" value="1"/>
</dbReference>
<proteinExistence type="inferred from homology"/>
<reference evidence="11" key="1">
    <citation type="journal article" date="2021" name="Cell">
        <title>Tracing the genetic footprints of vertebrate landing in non-teleost ray-finned fishes.</title>
        <authorList>
            <person name="Bi X."/>
            <person name="Wang K."/>
            <person name="Yang L."/>
            <person name="Pan H."/>
            <person name="Jiang H."/>
            <person name="Wei Q."/>
            <person name="Fang M."/>
            <person name="Yu H."/>
            <person name="Zhu C."/>
            <person name="Cai Y."/>
            <person name="He Y."/>
            <person name="Gan X."/>
            <person name="Zeng H."/>
            <person name="Yu D."/>
            <person name="Zhu Y."/>
            <person name="Jiang H."/>
            <person name="Qiu Q."/>
            <person name="Yang H."/>
            <person name="Zhang Y.E."/>
            <person name="Wang W."/>
            <person name="Zhu M."/>
            <person name="He S."/>
            <person name="Zhang G."/>
        </authorList>
    </citation>
    <scope>NUCLEOTIDE SEQUENCE</scope>
    <source>
        <strain evidence="11">Bchr_001</strain>
    </source>
</reference>
<comment type="caution">
    <text evidence="11">The sequence shown here is derived from an EMBL/GenBank/DDBJ whole genome shotgun (WGS) entry which is preliminary data.</text>
</comment>
<evidence type="ECO:0000313" key="11">
    <source>
        <dbReference type="EMBL" id="MBN3291385.1"/>
    </source>
</evidence>
<evidence type="ECO:0000256" key="2">
    <source>
        <dbReference type="ARBA" id="ARBA00022630"/>
    </source>
</evidence>
<dbReference type="PANTHER" id="PTHR43557">
    <property type="entry name" value="APOPTOSIS-INDUCING FACTOR 1"/>
    <property type="match status" value="1"/>
</dbReference>
<feature type="domain" description="Rieske" evidence="10">
    <location>
        <begin position="103"/>
        <end position="198"/>
    </location>
</feature>
<keyword evidence="3" id="KW-0001">2Fe-2S</keyword>
<evidence type="ECO:0000256" key="6">
    <source>
        <dbReference type="ARBA" id="ARBA00023002"/>
    </source>
</evidence>
<dbReference type="InterPro" id="IPR036188">
    <property type="entry name" value="FAD/NAD-bd_sf"/>
</dbReference>
<dbReference type="PROSITE" id="PS51296">
    <property type="entry name" value="RIESKE"/>
    <property type="match status" value="1"/>
</dbReference>
<feature type="non-terminal residue" evidence="11">
    <location>
        <position position="1"/>
    </location>
</feature>
<dbReference type="Pfam" id="PF07992">
    <property type="entry name" value="Pyr_redox_2"/>
    <property type="match status" value="1"/>
</dbReference>
<evidence type="ECO:0000256" key="1">
    <source>
        <dbReference type="ARBA" id="ARBA00006442"/>
    </source>
</evidence>
<keyword evidence="7" id="KW-0408">Iron</keyword>